<evidence type="ECO:0008006" key="4">
    <source>
        <dbReference type="Google" id="ProtNLM"/>
    </source>
</evidence>
<accession>A0A1W0CTD1</accession>
<evidence type="ECO:0000256" key="1">
    <source>
        <dbReference type="SAM" id="SignalP"/>
    </source>
</evidence>
<name>A0A1W0CTD1_9NEIS</name>
<evidence type="ECO:0000313" key="3">
    <source>
        <dbReference type="Proteomes" id="UP000192721"/>
    </source>
</evidence>
<dbReference type="EMBL" id="MUKV01000017">
    <property type="protein sequence ID" value="OQS38037.1"/>
    <property type="molecule type" value="Genomic_DNA"/>
</dbReference>
<organism evidence="2 3">
    <name type="scientific">Chromobacterium haemolyticum</name>
    <dbReference type="NCBI Taxonomy" id="394935"/>
    <lineage>
        <taxon>Bacteria</taxon>
        <taxon>Pseudomonadati</taxon>
        <taxon>Pseudomonadota</taxon>
        <taxon>Betaproteobacteria</taxon>
        <taxon>Neisseriales</taxon>
        <taxon>Chromobacteriaceae</taxon>
        <taxon>Chromobacterium</taxon>
    </lineage>
</organism>
<evidence type="ECO:0000313" key="2">
    <source>
        <dbReference type="EMBL" id="OQS38037.1"/>
    </source>
</evidence>
<feature type="signal peptide" evidence="1">
    <location>
        <begin position="1"/>
        <end position="24"/>
    </location>
</feature>
<gene>
    <name evidence="2" type="ORF">B0T45_13610</name>
</gene>
<proteinExistence type="predicted"/>
<sequence>MAGAKGMKRMSLVLIVTWAATAQAGVIECKTKDGKSHLTNETTCPPGTTFKRQMTQGQAQEDDLLRPIAPRAAQQPTRRPNLQAGVLECYVSESQIMYTTAQFCPAGTRFKGINFNTRDPSIAAAQGSQNSAPVIQVKRSCEMLKQIRNYYDRMLEPGMNKEPDTMQKLRDVQKEMHENGCRI</sequence>
<protein>
    <recommendedName>
        <fullName evidence="4">DUF4124 domain-containing protein</fullName>
    </recommendedName>
</protein>
<reference evidence="2 3" key="1">
    <citation type="submission" date="2017-02" db="EMBL/GenBank/DDBJ databases">
        <title>Chromobacterium haemolyticum H5244.</title>
        <authorList>
            <person name="Gulvik C.A."/>
        </authorList>
    </citation>
    <scope>NUCLEOTIDE SEQUENCE [LARGE SCALE GENOMIC DNA]</scope>
    <source>
        <strain evidence="2 3">H5244</strain>
    </source>
</reference>
<dbReference type="Proteomes" id="UP000192721">
    <property type="component" value="Unassembled WGS sequence"/>
</dbReference>
<keyword evidence="1" id="KW-0732">Signal</keyword>
<dbReference type="AlphaFoldDB" id="A0A1W0CTD1"/>
<feature type="chain" id="PRO_5010699643" description="DUF4124 domain-containing protein" evidence="1">
    <location>
        <begin position="25"/>
        <end position="183"/>
    </location>
</feature>
<comment type="caution">
    <text evidence="2">The sequence shown here is derived from an EMBL/GenBank/DDBJ whole genome shotgun (WGS) entry which is preliminary data.</text>
</comment>